<proteinExistence type="inferred from homology"/>
<dbReference type="OrthoDB" id="565731at2759"/>
<gene>
    <name evidence="17" type="ORF">T03_17571</name>
</gene>
<evidence type="ECO:0000259" key="15">
    <source>
        <dbReference type="Pfam" id="PF03167"/>
    </source>
</evidence>
<protein>
    <recommendedName>
        <fullName evidence="10">RNA-splicing ligase RtcB homolog</fullName>
        <ecNumber evidence="10">6.5.1.8</ecNumber>
    </recommendedName>
    <alternativeName>
        <fullName evidence="10">3'-phosphate/5'-hydroxy nucleic acid ligase</fullName>
    </alternativeName>
</protein>
<comment type="subunit">
    <text evidence="10">Catalytic component of the tRNA-splicing ligase complex.</text>
</comment>
<dbReference type="Pfam" id="PF03167">
    <property type="entry name" value="UDG"/>
    <property type="match status" value="1"/>
</dbReference>
<keyword evidence="3 10" id="KW-0819">tRNA processing</keyword>
<organism evidence="17 18">
    <name type="scientific">Trichinella britovi</name>
    <name type="common">Parasitic roundworm</name>
    <dbReference type="NCBI Taxonomy" id="45882"/>
    <lineage>
        <taxon>Eukaryota</taxon>
        <taxon>Metazoa</taxon>
        <taxon>Ecdysozoa</taxon>
        <taxon>Nematoda</taxon>
        <taxon>Enoplea</taxon>
        <taxon>Dorylaimia</taxon>
        <taxon>Trichinellida</taxon>
        <taxon>Trichinellidae</taxon>
        <taxon>Trichinella</taxon>
    </lineage>
</organism>
<evidence type="ECO:0000256" key="6">
    <source>
        <dbReference type="ARBA" id="ARBA00023134"/>
    </source>
</evidence>
<evidence type="ECO:0000256" key="13">
    <source>
        <dbReference type="PIRSR" id="PIRSR601233-3"/>
    </source>
</evidence>
<dbReference type="GO" id="GO:0005634">
    <property type="term" value="C:nucleus"/>
    <property type="evidence" value="ECO:0007669"/>
    <property type="project" value="TreeGrafter"/>
</dbReference>
<evidence type="ECO:0000259" key="16">
    <source>
        <dbReference type="Pfam" id="PF18014"/>
    </source>
</evidence>
<dbReference type="GO" id="GO:0000700">
    <property type="term" value="F:mismatch base pair DNA N-glycosylase activity"/>
    <property type="evidence" value="ECO:0007669"/>
    <property type="project" value="InterPro"/>
</dbReference>
<accession>A0A0V1CY49</accession>
<evidence type="ECO:0000256" key="4">
    <source>
        <dbReference type="ARBA" id="ARBA00022723"/>
    </source>
</evidence>
<feature type="binding site" evidence="10 12">
    <location>
        <begin position="1326"/>
        <end position="1329"/>
    </location>
    <ligand>
        <name>GMP</name>
        <dbReference type="ChEBI" id="CHEBI:58115"/>
    </ligand>
</feature>
<dbReference type="SUPFAM" id="SSF55729">
    <property type="entry name" value="Acyl-CoA N-acyltransferases (Nat)"/>
    <property type="match status" value="1"/>
</dbReference>
<evidence type="ECO:0000256" key="1">
    <source>
        <dbReference type="ARBA" id="ARBA00008071"/>
    </source>
</evidence>
<comment type="cofactor">
    <cofactor evidence="10 13">
        <name>Mn(2+)</name>
        <dbReference type="ChEBI" id="CHEBI:29035"/>
    </cofactor>
    <text evidence="10 13">Binds 2 manganese ions per subunit.</text>
</comment>
<dbReference type="GO" id="GO:0006285">
    <property type="term" value="P:base-excision repair, AP site formation"/>
    <property type="evidence" value="ECO:0007669"/>
    <property type="project" value="InterPro"/>
</dbReference>
<dbReference type="Gene3D" id="3.40.630.90">
    <property type="match status" value="1"/>
</dbReference>
<dbReference type="GO" id="GO:0003972">
    <property type="term" value="F:RNA ligase (ATP) activity"/>
    <property type="evidence" value="ECO:0007669"/>
    <property type="project" value="TreeGrafter"/>
</dbReference>
<reference evidence="17 18" key="1">
    <citation type="submission" date="2015-01" db="EMBL/GenBank/DDBJ databases">
        <title>Evolution of Trichinella species and genotypes.</title>
        <authorList>
            <person name="Korhonen P.K."/>
            <person name="Edoardo P."/>
            <person name="Giuseppe L.R."/>
            <person name="Gasser R.B."/>
        </authorList>
    </citation>
    <scope>NUCLEOTIDE SEQUENCE [LARGE SCALE GENOMIC DNA]</scope>
    <source>
        <strain evidence="17">ISS120</strain>
    </source>
</reference>
<comment type="catalytic activity">
    <reaction evidence="9 10">
        <text>a 3'-end 2',3'-cyclophospho-ribonucleotide-RNA + a 5'-end dephospho-ribonucleoside-RNA + GTP + H2O = a ribonucleotidyl-ribonucleotide-RNA + GMP + diphosphate + H(+)</text>
        <dbReference type="Rhea" id="RHEA:68080"/>
        <dbReference type="Rhea" id="RHEA-COMP:10464"/>
        <dbReference type="Rhea" id="RHEA-COMP:13936"/>
        <dbReference type="Rhea" id="RHEA-COMP:17355"/>
        <dbReference type="ChEBI" id="CHEBI:15377"/>
        <dbReference type="ChEBI" id="CHEBI:15378"/>
        <dbReference type="ChEBI" id="CHEBI:33019"/>
        <dbReference type="ChEBI" id="CHEBI:37565"/>
        <dbReference type="ChEBI" id="CHEBI:58115"/>
        <dbReference type="ChEBI" id="CHEBI:83064"/>
        <dbReference type="ChEBI" id="CHEBI:138284"/>
        <dbReference type="ChEBI" id="CHEBI:173118"/>
        <dbReference type="EC" id="6.5.1.8"/>
    </reaction>
</comment>
<dbReference type="InterPro" id="IPR036025">
    <property type="entry name" value="RtcB-like_sf"/>
</dbReference>
<feature type="binding site" evidence="10 13">
    <location>
        <position position="1137"/>
    </location>
    <ligand>
        <name>Mn(2+)</name>
        <dbReference type="ChEBI" id="CHEBI:29035"/>
        <label>1</label>
    </ligand>
</feature>
<feature type="binding site" evidence="10">
    <location>
        <position position="1032"/>
    </location>
    <ligand>
        <name>Mn(2+)</name>
        <dbReference type="ChEBI" id="CHEBI:29035"/>
        <label>2</label>
    </ligand>
</feature>
<dbReference type="PANTHER" id="PTHR11118:SF1">
    <property type="entry name" value="RNA-SPLICING LIGASE RTCB HOMOLOG"/>
    <property type="match status" value="1"/>
</dbReference>
<dbReference type="SUPFAM" id="SSF52141">
    <property type="entry name" value="Uracil-DNA glycosylase-like"/>
    <property type="match status" value="1"/>
</dbReference>
<dbReference type="CDD" id="cd10028">
    <property type="entry name" value="UDG-F2_TDG_MUG"/>
    <property type="match status" value="1"/>
</dbReference>
<feature type="binding site" evidence="10 13">
    <location>
        <position position="1029"/>
    </location>
    <ligand>
        <name>Mn(2+)</name>
        <dbReference type="ChEBI" id="CHEBI:29035"/>
        <label>1</label>
    </ligand>
</feature>
<evidence type="ECO:0000313" key="18">
    <source>
        <dbReference type="Proteomes" id="UP000054653"/>
    </source>
</evidence>
<feature type="binding site" evidence="10 13">
    <location>
        <position position="1251"/>
    </location>
    <ligand>
        <name>Mn(2+)</name>
        <dbReference type="ChEBI" id="CHEBI:29035"/>
        <label>2</label>
    </ligand>
</feature>
<dbReference type="HAMAP" id="MF_03144">
    <property type="entry name" value="RtcB_euk"/>
    <property type="match status" value="1"/>
</dbReference>
<evidence type="ECO:0000256" key="14">
    <source>
        <dbReference type="SAM" id="MobiDB-lite"/>
    </source>
</evidence>
<dbReference type="SUPFAM" id="SSF103365">
    <property type="entry name" value="Hypothetical protein PH1602"/>
    <property type="match status" value="1"/>
</dbReference>
<dbReference type="GO" id="GO:0005525">
    <property type="term" value="F:GTP binding"/>
    <property type="evidence" value="ECO:0007669"/>
    <property type="project" value="UniProtKB-KW"/>
</dbReference>
<feature type="region of interest" description="Disordered" evidence="14">
    <location>
        <begin position="422"/>
        <end position="441"/>
    </location>
</feature>
<dbReference type="GO" id="GO:0046872">
    <property type="term" value="F:metal ion binding"/>
    <property type="evidence" value="ECO:0007669"/>
    <property type="project" value="UniProtKB-KW"/>
</dbReference>
<keyword evidence="6 10" id="KW-0342">GTP-binding</keyword>
<keyword evidence="5 10" id="KW-0547">Nucleotide-binding</keyword>
<evidence type="ECO:0000256" key="12">
    <source>
        <dbReference type="PIRSR" id="PIRSR601233-2"/>
    </source>
</evidence>
<dbReference type="InterPro" id="IPR027513">
    <property type="entry name" value="RtcB_euk"/>
</dbReference>
<feature type="binding site" evidence="10 12">
    <location>
        <begin position="1136"/>
        <end position="1140"/>
    </location>
    <ligand>
        <name>GMP</name>
        <dbReference type="ChEBI" id="CHEBI:58115"/>
    </ligand>
</feature>
<dbReference type="InterPro" id="IPR036895">
    <property type="entry name" value="Uracil-DNA_glycosylase-like_sf"/>
</dbReference>
<feature type="binding site" evidence="10 12">
    <location>
        <begin position="1251"/>
        <end position="1252"/>
    </location>
    <ligand>
        <name>GMP</name>
        <dbReference type="ChEBI" id="CHEBI:58115"/>
    </ligand>
</feature>
<feature type="binding site" evidence="10">
    <location>
        <position position="1032"/>
    </location>
    <ligand>
        <name>Mn(2+)</name>
        <dbReference type="ChEBI" id="CHEBI:29035"/>
        <label>1</label>
    </ligand>
</feature>
<evidence type="ECO:0000256" key="7">
    <source>
        <dbReference type="ARBA" id="ARBA00023211"/>
    </source>
</evidence>
<evidence type="ECO:0000256" key="5">
    <source>
        <dbReference type="ARBA" id="ARBA00022741"/>
    </source>
</evidence>
<evidence type="ECO:0000256" key="8">
    <source>
        <dbReference type="ARBA" id="ARBA00047746"/>
    </source>
</evidence>
<name>A0A0V1CY49_TRIBR</name>
<feature type="binding site" evidence="10 12">
    <location>
        <position position="1402"/>
    </location>
    <ligand>
        <name>GMP</name>
        <dbReference type="ChEBI" id="CHEBI:58115"/>
    </ligand>
</feature>
<dbReference type="Pfam" id="PF18014">
    <property type="entry name" value="Acetyltransf_18"/>
    <property type="match status" value="1"/>
</dbReference>
<comment type="catalytic activity">
    <reaction evidence="8 10">
        <text>a 3'-end 3'-phospho-ribonucleotide-RNA + a 5'-end dephospho-ribonucleoside-RNA + GTP = a ribonucleotidyl-ribonucleotide-RNA + GMP + diphosphate</text>
        <dbReference type="Rhea" id="RHEA:68076"/>
        <dbReference type="Rhea" id="RHEA-COMP:10463"/>
        <dbReference type="Rhea" id="RHEA-COMP:13936"/>
        <dbReference type="Rhea" id="RHEA-COMP:17355"/>
        <dbReference type="ChEBI" id="CHEBI:33019"/>
        <dbReference type="ChEBI" id="CHEBI:37565"/>
        <dbReference type="ChEBI" id="CHEBI:58115"/>
        <dbReference type="ChEBI" id="CHEBI:83062"/>
        <dbReference type="ChEBI" id="CHEBI:138284"/>
        <dbReference type="ChEBI" id="CHEBI:173118"/>
        <dbReference type="EC" id="6.5.1.8"/>
    </reaction>
</comment>
<dbReference type="InterPro" id="IPR016181">
    <property type="entry name" value="Acyl_CoA_acyltransferase"/>
</dbReference>
<dbReference type="Gene3D" id="3.40.470.10">
    <property type="entry name" value="Uracil-DNA glycosylase-like domain"/>
    <property type="match status" value="2"/>
</dbReference>
<evidence type="ECO:0000256" key="11">
    <source>
        <dbReference type="PIRSR" id="PIRSR601233-1"/>
    </source>
</evidence>
<feature type="binding site" evidence="10 12">
    <location>
        <position position="1307"/>
    </location>
    <ligand>
        <name>GMP</name>
        <dbReference type="ChEBI" id="CHEBI:58115"/>
    </ligand>
</feature>
<comment type="function">
    <text evidence="10">Catalytic subunit of the tRNA-splicing ligase complex that acts by directly joining spliced tRNA halves to mature-sized tRNAs by incorporating the precursor-derived splice junction phosphate into the mature tRNA as a canonical 3',5'-phosphodiester. May act as an RNA ligase with broad substrate specificity, and may function toward other RNAs.</text>
</comment>
<feature type="binding site" evidence="10 13">
    <location>
        <position position="1169"/>
    </location>
    <ligand>
        <name>Mn(2+)</name>
        <dbReference type="ChEBI" id="CHEBI:29035"/>
        <label>2</label>
    </ligand>
</feature>
<evidence type="ECO:0000313" key="17">
    <source>
        <dbReference type="EMBL" id="KRY54164.1"/>
    </source>
</evidence>
<keyword evidence="7 10" id="KW-0464">Manganese</keyword>
<dbReference type="Gene3D" id="3.90.1860.10">
    <property type="entry name" value="tRNA-splicing ligase RtcB"/>
    <property type="match status" value="1"/>
</dbReference>
<dbReference type="GO" id="GO:0170057">
    <property type="term" value="F:RNA ligase (GTP) activity"/>
    <property type="evidence" value="ECO:0007669"/>
    <property type="project" value="UniProtKB-EC"/>
</dbReference>
<dbReference type="InterPro" id="IPR001233">
    <property type="entry name" value="RtcB"/>
</dbReference>
<dbReference type="GO" id="GO:0006388">
    <property type="term" value="P:tRNA splicing, via endonucleolytic cleavage and ligation"/>
    <property type="evidence" value="ECO:0007669"/>
    <property type="project" value="UniProtKB-UniRule"/>
</dbReference>
<comment type="similarity">
    <text evidence="1 10">Belongs to the RtcB family.</text>
</comment>
<feature type="domain" description="YitH/HolE acetyltransferase (GNAT)" evidence="16">
    <location>
        <begin position="794"/>
        <end position="906"/>
    </location>
</feature>
<feature type="binding site" evidence="10 12">
    <location>
        <begin position="1300"/>
        <end position="1303"/>
    </location>
    <ligand>
        <name>GMP</name>
        <dbReference type="ChEBI" id="CHEBI:58115"/>
    </ligand>
</feature>
<keyword evidence="4 10" id="KW-0479">Metal-binding</keyword>
<evidence type="ECO:0000256" key="2">
    <source>
        <dbReference type="ARBA" id="ARBA00022598"/>
    </source>
</evidence>
<dbReference type="InterPro" id="IPR015637">
    <property type="entry name" value="MUG/TDG"/>
</dbReference>
<keyword evidence="2 10" id="KW-0436">Ligase</keyword>
<dbReference type="PANTHER" id="PTHR11118">
    <property type="entry name" value="RNA-SPLICING LIGASE RTCB HOMOLOG"/>
    <property type="match status" value="1"/>
</dbReference>
<dbReference type="EMBL" id="JYDI01000073">
    <property type="protein sequence ID" value="KRY54164.1"/>
    <property type="molecule type" value="Genomic_DNA"/>
</dbReference>
<feature type="active site" description="GMP-histidine intermediate" evidence="10 11">
    <location>
        <position position="1326"/>
    </location>
</feature>
<dbReference type="FunFam" id="3.90.1860.10:FF:000001">
    <property type="entry name" value="tRNA-splicing ligase RtcB homolog"/>
    <property type="match status" value="1"/>
</dbReference>
<dbReference type="STRING" id="45882.A0A0V1CY49"/>
<evidence type="ECO:0000256" key="3">
    <source>
        <dbReference type="ARBA" id="ARBA00022694"/>
    </source>
</evidence>
<dbReference type="EC" id="6.5.1.8" evidence="10"/>
<comment type="miscellaneous">
    <text evidence="10">Ligation probably proceeds through 3 nucleotidyl transfer steps, with 2',3'-cyclic phosphate termini being hydrolyzed to 3'-P termini in a step that precedes 3'-P activation with GMP. In the first nucleotidyl transfer step, RTCB reacts with GTP to form a covalent RTCB-histidine-GMP intermediate with release of PPi; in the second step, the GMP moiety is transferred to the RNA 3'-P; in the third step, the 5'-OH from the opposite RNA strand attacks the activated 3'-P to form a 3',5'-phosphodiester bond and release GMP.</text>
</comment>
<dbReference type="Proteomes" id="UP000054653">
    <property type="component" value="Unassembled WGS sequence"/>
</dbReference>
<keyword evidence="18" id="KW-1185">Reference proteome</keyword>
<feature type="domain" description="Uracil-DNA glycosylase-like" evidence="15">
    <location>
        <begin position="139"/>
        <end position="250"/>
    </location>
</feature>
<dbReference type="InterPro" id="IPR005122">
    <property type="entry name" value="Uracil-DNA_glycosylase-like"/>
</dbReference>
<evidence type="ECO:0000256" key="9">
    <source>
        <dbReference type="ARBA" id="ARBA00049514"/>
    </source>
</evidence>
<sequence>MTDEQHSVVAMDVFAVGFCLVNQVCRDSCQKNPVRFVRKRASHEFYCFSHARRQVNFGRASVFQSFLTTALLCCLTVSDKAQISRRGIARYVSNWTSASFLVDSFLAFESDSATHQDKDCSTALAAIGTQHCPSVLPDHIAHGLDILIVGINPGLISATHQHYYANHSNHFWKCLFLSRLIPKRLQAKIREGAAVLRRKVLHYHPKIVAFNGKGIYSVFCGKSTVEYGLQKQRIDGSDALVYVMPSSSARCSQFPRLIDKVPFFVELKKLRDQLCCHNTIGGGIGSARHRLLFMESQSQISFDGLPEKTNGGDFYVGMSDVEGNVDDNEQQVLLNNHQNHTLTDYDTLTSKDVAASASAVEQQLQQHAAEVWSDHHVGDIGSNLSLDLSACIESGMPPIMQVERKLVGEVATSDSQVAMSQVESLAETSSPKVPTPNSSSSLPQQIAVHVEEAIEAVVQRARDGPLEMPAFRTPPEKHHPPANAHQHNMLANLAMQQGINFGLDELGLSAKPDQLFACYNDQVPFGAYYQQAAVAAAGGRGSYQHHPSPNDTGASFLNSNQACYGSVLPQWTFGAVPATSSSNPDLYSQQAAQACRLMQGQSTYFQNAASGSFSSPTGSIIGQQMYNTALPTVSAELSSAYFNQQTQQLQSSLYSDSFYVLEDCLGENSKIIVGYLSRNKIDERTMLNHHMLILPPYRKAGIMQSFLTELDRDWSGPIVSNANPYGARLIASLDPDRALWRGPQFIGYFGSLLPDRIHFSNNNNSVLQLTNCDLLAVTKENLNQVLHYDSGKIHPTCRDAFLTSWMIPERESAAAALALCAMRHGTVVGYGVMRKISDTYYDMAPVYADDDAIAMGLMKQLCAWLVQIAGSGVRIYYAFPIDQKPSVRLAEELGLKIEDHETRIYQRELTTMIRSFEEEKKYIEQVGPLLWRVKKGFVPNMRVDGYFYVNKNLENLMFEELRLCSKGGGGCFQPAVKQIGNVASLPGVVWRSIGLPDIHAGYGFAIGNVAAFDVDDPAAVISPGGVGFDINCGVRLIRTNLSESDIQPVKEQLTQCLFDFIPVGVGSRGIIPINGRDFEECLEMGMDWTLREGYSWAEDKEHCEEYGRMLEADPAKVSTRAKKRGLPQLGTLGAGNHYGEVQVVEEIYDKHAARRMGIDRKGQVCVMIHCGSRGLGHQVATDALVEMDKAMLRNNIKLNDRQLACAPLKSKEGQNYLKGMAAAANFAWAFAKIFQCTPDDLDMQVVYDVSHNIAKIEEHMVEGKLKTLCVHRKGSTRAFPPHHPLIPVDYQFTGQPVLIGGTMGTCSYILTGTVKGMSETFGTTCHGAGRAMSRAKSRRTLDYTNVLDALAAKGISIRVASPKLIMEEAPESYKNVTDVVNTCHEAGISKRCVKLRPIAVIKG</sequence>
<dbReference type="Pfam" id="PF01139">
    <property type="entry name" value="RtcB"/>
    <property type="match status" value="1"/>
</dbReference>
<dbReference type="InterPro" id="IPR041496">
    <property type="entry name" value="YitH/HolE_GNAT"/>
</dbReference>
<evidence type="ECO:0000256" key="10">
    <source>
        <dbReference type="HAMAP-Rule" id="MF_03144"/>
    </source>
</evidence>
<dbReference type="GO" id="GO:0072669">
    <property type="term" value="C:tRNA-splicing ligase complex"/>
    <property type="evidence" value="ECO:0007669"/>
    <property type="project" value="UniProtKB-UniRule"/>
</dbReference>
<comment type="caution">
    <text evidence="17">The sequence shown here is derived from an EMBL/GenBank/DDBJ whole genome shotgun (WGS) entry which is preliminary data.</text>
</comment>